<gene>
    <name evidence="1" type="ORF">V4F39_09575</name>
</gene>
<accession>A0AAW9QHS9</accession>
<comment type="caution">
    <text evidence="1">The sequence shown here is derived from an EMBL/GenBank/DDBJ whole genome shotgun (WGS) entry which is preliminary data.</text>
</comment>
<evidence type="ECO:0000313" key="2">
    <source>
        <dbReference type="Proteomes" id="UP001336250"/>
    </source>
</evidence>
<dbReference type="Proteomes" id="UP001336250">
    <property type="component" value="Unassembled WGS sequence"/>
</dbReference>
<organism evidence="1 2">
    <name type="scientific">Aquincola agrisoli</name>
    <dbReference type="NCBI Taxonomy" id="3119538"/>
    <lineage>
        <taxon>Bacteria</taxon>
        <taxon>Pseudomonadati</taxon>
        <taxon>Pseudomonadota</taxon>
        <taxon>Betaproteobacteria</taxon>
        <taxon>Burkholderiales</taxon>
        <taxon>Sphaerotilaceae</taxon>
        <taxon>Aquincola</taxon>
    </lineage>
</organism>
<dbReference type="RefSeq" id="WP_332289097.1">
    <property type="nucleotide sequence ID" value="NZ_JAZIBG010000020.1"/>
</dbReference>
<evidence type="ECO:0000313" key="1">
    <source>
        <dbReference type="EMBL" id="MEF7614155.1"/>
    </source>
</evidence>
<keyword evidence="2" id="KW-1185">Reference proteome</keyword>
<dbReference type="EMBL" id="JAZIBG010000020">
    <property type="protein sequence ID" value="MEF7614155.1"/>
    <property type="molecule type" value="Genomic_DNA"/>
</dbReference>
<dbReference type="AlphaFoldDB" id="A0AAW9QHS9"/>
<reference evidence="1 2" key="1">
    <citation type="submission" date="2024-02" db="EMBL/GenBank/DDBJ databases">
        <title>Genome sequence of Aquincola sp. MAHUQ-54.</title>
        <authorList>
            <person name="Huq M.A."/>
        </authorList>
    </citation>
    <scope>NUCLEOTIDE SEQUENCE [LARGE SCALE GENOMIC DNA]</scope>
    <source>
        <strain evidence="1 2">MAHUQ-54</strain>
    </source>
</reference>
<proteinExistence type="predicted"/>
<protein>
    <submittedName>
        <fullName evidence="1">Uncharacterized protein</fullName>
    </submittedName>
</protein>
<name>A0AAW9QHS9_9BURK</name>
<sequence length="74" mass="8339">MTPSPRLSPVLRREALRNALLETVDLLRRCRASEITPGFIDDYVALNWLEWSGGSLKLTITGRNICKQVAARLD</sequence>